<feature type="non-terminal residue" evidence="2">
    <location>
        <position position="1"/>
    </location>
</feature>
<dbReference type="EMBL" id="NIRI02000005">
    <property type="protein sequence ID" value="KAG5455287.1"/>
    <property type="molecule type" value="Genomic_DNA"/>
</dbReference>
<evidence type="ECO:0000313" key="2">
    <source>
        <dbReference type="EMBL" id="KAG5455287.1"/>
    </source>
</evidence>
<dbReference type="AlphaFoldDB" id="A0A8T1N0Y2"/>
<comment type="caution">
    <text evidence="2">The sequence shown here is derived from an EMBL/GenBank/DDBJ whole genome shotgun (WGS) entry which is preliminary data.</text>
</comment>
<protein>
    <submittedName>
        <fullName evidence="2">Uncharacterized protein</fullName>
    </submittedName>
</protein>
<proteinExistence type="predicted"/>
<reference evidence="2 3" key="1">
    <citation type="journal article" date="2018" name="Biotechnol. Adv.">
        <title>Improved genomic resources and new bioinformatic workflow for the carcinogenic parasite Clonorchis sinensis: Biotechnological implications.</title>
        <authorList>
            <person name="Wang D."/>
            <person name="Korhonen P.K."/>
            <person name="Gasser R.B."/>
            <person name="Young N.D."/>
        </authorList>
    </citation>
    <scope>NUCLEOTIDE SEQUENCE [LARGE SCALE GENOMIC DNA]</scope>
    <source>
        <strain evidence="2">Cs-k2</strain>
    </source>
</reference>
<organism evidence="2 3">
    <name type="scientific">Clonorchis sinensis</name>
    <name type="common">Chinese liver fluke</name>
    <dbReference type="NCBI Taxonomy" id="79923"/>
    <lineage>
        <taxon>Eukaryota</taxon>
        <taxon>Metazoa</taxon>
        <taxon>Spiralia</taxon>
        <taxon>Lophotrochozoa</taxon>
        <taxon>Platyhelminthes</taxon>
        <taxon>Trematoda</taxon>
        <taxon>Digenea</taxon>
        <taxon>Opisthorchiida</taxon>
        <taxon>Opisthorchiata</taxon>
        <taxon>Opisthorchiidae</taxon>
        <taxon>Clonorchis</taxon>
    </lineage>
</organism>
<gene>
    <name evidence="2" type="ORF">CSKR_203887</name>
</gene>
<evidence type="ECO:0000313" key="3">
    <source>
        <dbReference type="Proteomes" id="UP000286415"/>
    </source>
</evidence>
<name>A0A8T1N0Y2_CLOSI</name>
<dbReference type="Proteomes" id="UP000286415">
    <property type="component" value="Unassembled WGS sequence"/>
</dbReference>
<reference evidence="2 3" key="2">
    <citation type="journal article" date="2021" name="Genomics">
        <title>High-quality reference genome for Clonorchis sinensis.</title>
        <authorList>
            <person name="Young N.D."/>
            <person name="Stroehlein A.J."/>
            <person name="Kinkar L."/>
            <person name="Wang T."/>
            <person name="Sohn W.M."/>
            <person name="Chang B.C.H."/>
            <person name="Kaur P."/>
            <person name="Weisz D."/>
            <person name="Dudchenko O."/>
            <person name="Aiden E.L."/>
            <person name="Korhonen P.K."/>
            <person name="Gasser R.B."/>
        </authorList>
    </citation>
    <scope>NUCLEOTIDE SEQUENCE [LARGE SCALE GENOMIC DNA]</scope>
    <source>
        <strain evidence="2">Cs-k2</strain>
    </source>
</reference>
<evidence type="ECO:0000256" key="1">
    <source>
        <dbReference type="SAM" id="MobiDB-lite"/>
    </source>
</evidence>
<accession>A0A8T1N0Y2</accession>
<feature type="region of interest" description="Disordered" evidence="1">
    <location>
        <begin position="15"/>
        <end position="43"/>
    </location>
</feature>
<keyword evidence="3" id="KW-1185">Reference proteome</keyword>
<sequence>PLTMPVQARMQFARNTMMDHFPRRGRTHNTRPSTEAAATAAADGHMLRRPKCLFQISAQQAVPGSLQERGE</sequence>